<dbReference type="Proteomes" id="UP000789920">
    <property type="component" value="Unassembled WGS sequence"/>
</dbReference>
<comment type="caution">
    <text evidence="1">The sequence shown here is derived from an EMBL/GenBank/DDBJ whole genome shotgun (WGS) entry which is preliminary data.</text>
</comment>
<organism evidence="1 2">
    <name type="scientific">Racocetra persica</name>
    <dbReference type="NCBI Taxonomy" id="160502"/>
    <lineage>
        <taxon>Eukaryota</taxon>
        <taxon>Fungi</taxon>
        <taxon>Fungi incertae sedis</taxon>
        <taxon>Mucoromycota</taxon>
        <taxon>Glomeromycotina</taxon>
        <taxon>Glomeromycetes</taxon>
        <taxon>Diversisporales</taxon>
        <taxon>Gigasporaceae</taxon>
        <taxon>Racocetra</taxon>
    </lineage>
</organism>
<keyword evidence="2" id="KW-1185">Reference proteome</keyword>
<proteinExistence type="predicted"/>
<evidence type="ECO:0000313" key="1">
    <source>
        <dbReference type="EMBL" id="CAG8821430.1"/>
    </source>
</evidence>
<name>A0ACA9S2E1_9GLOM</name>
<dbReference type="EMBL" id="CAJVQC010084870">
    <property type="protein sequence ID" value="CAG8821430.1"/>
    <property type="molecule type" value="Genomic_DNA"/>
</dbReference>
<evidence type="ECO:0000313" key="2">
    <source>
        <dbReference type="Proteomes" id="UP000789920"/>
    </source>
</evidence>
<feature type="non-terminal residue" evidence="1">
    <location>
        <position position="110"/>
    </location>
</feature>
<accession>A0ACA9S2E1</accession>
<sequence>ISPNPSLSDILPDPSFSDISPNPSFLINKHIKTRSYLIPKINKAKEIFSRDLALHIEESDSISSKEEMESFDSDYDNELELFDPNMDNEEDEYQNFGDNQIFAISNISLT</sequence>
<reference evidence="1" key="1">
    <citation type="submission" date="2021-06" db="EMBL/GenBank/DDBJ databases">
        <authorList>
            <person name="Kallberg Y."/>
            <person name="Tangrot J."/>
            <person name="Rosling A."/>
        </authorList>
    </citation>
    <scope>NUCLEOTIDE SEQUENCE</scope>
    <source>
        <strain evidence="1">MA461A</strain>
    </source>
</reference>
<feature type="non-terminal residue" evidence="1">
    <location>
        <position position="1"/>
    </location>
</feature>
<gene>
    <name evidence="1" type="ORF">RPERSI_LOCUS25581</name>
</gene>
<protein>
    <submittedName>
        <fullName evidence="1">22422_t:CDS:1</fullName>
    </submittedName>
</protein>